<accession>A0A177CSE2</accession>
<evidence type="ECO:0000256" key="2">
    <source>
        <dbReference type="SAM" id="Phobius"/>
    </source>
</evidence>
<protein>
    <submittedName>
        <fullName evidence="3">Uncharacterized protein</fullName>
    </submittedName>
</protein>
<feature type="transmembrane region" description="Helical" evidence="2">
    <location>
        <begin position="115"/>
        <end position="140"/>
    </location>
</feature>
<gene>
    <name evidence="3" type="ORF">CC84DRAFT_1202894</name>
</gene>
<dbReference type="GeneID" id="28765284"/>
<reference evidence="3 4" key="1">
    <citation type="submission" date="2016-05" db="EMBL/GenBank/DDBJ databases">
        <title>Comparative analysis of secretome profiles of manganese(II)-oxidizing ascomycete fungi.</title>
        <authorList>
            <consortium name="DOE Joint Genome Institute"/>
            <person name="Zeiner C.A."/>
            <person name="Purvine S.O."/>
            <person name="Zink E.M."/>
            <person name="Wu S."/>
            <person name="Pasa-Tolic L."/>
            <person name="Chaput D.L."/>
            <person name="Haridas S."/>
            <person name="Grigoriev I.V."/>
            <person name="Santelli C.M."/>
            <person name="Hansel C.M."/>
        </authorList>
    </citation>
    <scope>NUCLEOTIDE SEQUENCE [LARGE SCALE GENOMIC DNA]</scope>
    <source>
        <strain evidence="3 4">AP3s5-JAC2a</strain>
    </source>
</reference>
<dbReference type="OrthoDB" id="10433496at2759"/>
<dbReference type="InParanoid" id="A0A177CSE2"/>
<dbReference type="EMBL" id="KV441549">
    <property type="protein sequence ID" value="OAG10445.1"/>
    <property type="molecule type" value="Genomic_DNA"/>
</dbReference>
<keyword evidence="4" id="KW-1185">Reference proteome</keyword>
<evidence type="ECO:0000313" key="3">
    <source>
        <dbReference type="EMBL" id="OAG10445.1"/>
    </source>
</evidence>
<feature type="compositionally biased region" description="Low complexity" evidence="1">
    <location>
        <begin position="70"/>
        <end position="109"/>
    </location>
</feature>
<dbReference type="Proteomes" id="UP000077069">
    <property type="component" value="Unassembled WGS sequence"/>
</dbReference>
<sequence length="224" mass="24292">MSLRWSKRMFPLARPSGGDLYARGSRPESNPCLDGCSENNFRRAAFAVSRSGSRRPAYHVRREQGTEGATTSTSLSRTTTTSIEATATPSALSIESPSPSSSTTATAAPSNRPNFAAIAGAAAGGFVFLLLVGIIIFFWLHTQKSRRHHNRTFERRVSDSGDAGEMAQKQLVRVSIVAEEPPSMRPALSMQSHSRIGTTQLRTSICPNHRPLPGKRLTDLQLGI</sequence>
<keyword evidence="2" id="KW-0472">Membrane</keyword>
<name>A0A177CSE2_9PLEO</name>
<dbReference type="RefSeq" id="XP_018040810.1">
    <property type="nucleotide sequence ID" value="XM_018181798.1"/>
</dbReference>
<keyword evidence="2" id="KW-0812">Transmembrane</keyword>
<feature type="region of interest" description="Disordered" evidence="1">
    <location>
        <begin position="53"/>
        <end position="109"/>
    </location>
</feature>
<dbReference type="AlphaFoldDB" id="A0A177CSE2"/>
<organism evidence="3 4">
    <name type="scientific">Paraphaeosphaeria sporulosa</name>
    <dbReference type="NCBI Taxonomy" id="1460663"/>
    <lineage>
        <taxon>Eukaryota</taxon>
        <taxon>Fungi</taxon>
        <taxon>Dikarya</taxon>
        <taxon>Ascomycota</taxon>
        <taxon>Pezizomycotina</taxon>
        <taxon>Dothideomycetes</taxon>
        <taxon>Pleosporomycetidae</taxon>
        <taxon>Pleosporales</taxon>
        <taxon>Massarineae</taxon>
        <taxon>Didymosphaeriaceae</taxon>
        <taxon>Paraphaeosphaeria</taxon>
    </lineage>
</organism>
<proteinExistence type="predicted"/>
<evidence type="ECO:0000313" key="4">
    <source>
        <dbReference type="Proteomes" id="UP000077069"/>
    </source>
</evidence>
<evidence type="ECO:0000256" key="1">
    <source>
        <dbReference type="SAM" id="MobiDB-lite"/>
    </source>
</evidence>
<keyword evidence="2" id="KW-1133">Transmembrane helix</keyword>